<evidence type="ECO:0000313" key="7">
    <source>
        <dbReference type="EMBL" id="XAY03515.1"/>
    </source>
</evidence>
<feature type="domain" description="N-acetyltransferase" evidence="6">
    <location>
        <begin position="86"/>
        <end position="144"/>
    </location>
</feature>
<dbReference type="SUPFAM" id="SSF55729">
    <property type="entry name" value="Acyl-CoA N-acyltransferases (Nat)"/>
    <property type="match status" value="1"/>
</dbReference>
<dbReference type="KEGG" id="parq:DSM112329_00334"/>
<evidence type="ECO:0000256" key="5">
    <source>
        <dbReference type="ARBA" id="ARBA00049880"/>
    </source>
</evidence>
<dbReference type="Pfam" id="PF00583">
    <property type="entry name" value="Acetyltransf_1"/>
    <property type="match status" value="1"/>
</dbReference>
<dbReference type="GO" id="GO:0016747">
    <property type="term" value="F:acyltransferase activity, transferring groups other than amino-acyl groups"/>
    <property type="evidence" value="ECO:0007669"/>
    <property type="project" value="InterPro"/>
</dbReference>
<accession>A0AAU7APE7</accession>
<dbReference type="RefSeq" id="WP_354700071.1">
    <property type="nucleotide sequence ID" value="NZ_CP114014.1"/>
</dbReference>
<dbReference type="Gene3D" id="3.40.630.30">
    <property type="match status" value="1"/>
</dbReference>
<dbReference type="PANTHER" id="PTHR36449">
    <property type="entry name" value="ACETYLTRANSFERASE-RELATED"/>
    <property type="match status" value="1"/>
</dbReference>
<name>A0AAU7APE7_9ACTN</name>
<gene>
    <name evidence="7" type="ORF">DSM112329_00334</name>
</gene>
<evidence type="ECO:0000259" key="6">
    <source>
        <dbReference type="Pfam" id="PF00583"/>
    </source>
</evidence>
<comment type="catalytic activity">
    <reaction evidence="5">
        <text>glycyl-tRNA(Gly) + acetyl-CoA = N-acetylglycyl-tRNA(Gly) + CoA + H(+)</text>
        <dbReference type="Rhea" id="RHEA:81867"/>
        <dbReference type="Rhea" id="RHEA-COMP:9683"/>
        <dbReference type="Rhea" id="RHEA-COMP:19766"/>
        <dbReference type="ChEBI" id="CHEBI:15378"/>
        <dbReference type="ChEBI" id="CHEBI:57287"/>
        <dbReference type="ChEBI" id="CHEBI:57288"/>
        <dbReference type="ChEBI" id="CHEBI:78522"/>
        <dbReference type="ChEBI" id="CHEBI:232036"/>
    </reaction>
</comment>
<keyword evidence="3" id="KW-0808">Transferase</keyword>
<protein>
    <submittedName>
        <fullName evidence="7">Acetyltransferase</fullName>
    </submittedName>
</protein>
<sequence>MKPWSSGPLQVGHDLSAFRSGNDALDRWLRDGAHRAHAAGTAHTTVWTPPSADGVVAFHAIAPTQFTRAELPSRSLSAGYSQIPGYLIARLALDHTLHGQGLGSQLLLDALERIVVAAGEAGGRLIAVDAIDDAAHRFYRHHDFLPIHDSSRLVMKVSTARQALGL</sequence>
<keyword evidence="2" id="KW-1277">Toxin-antitoxin system</keyword>
<evidence type="ECO:0000256" key="4">
    <source>
        <dbReference type="ARBA" id="ARBA00023315"/>
    </source>
</evidence>
<evidence type="ECO:0000256" key="1">
    <source>
        <dbReference type="ARBA" id="ARBA00022491"/>
    </source>
</evidence>
<evidence type="ECO:0000256" key="2">
    <source>
        <dbReference type="ARBA" id="ARBA00022649"/>
    </source>
</evidence>
<dbReference type="InterPro" id="IPR000182">
    <property type="entry name" value="GNAT_dom"/>
</dbReference>
<keyword evidence="4" id="KW-0012">Acyltransferase</keyword>
<keyword evidence="1" id="KW-0678">Repressor</keyword>
<dbReference type="EMBL" id="CP114014">
    <property type="protein sequence ID" value="XAY03515.1"/>
    <property type="molecule type" value="Genomic_DNA"/>
</dbReference>
<dbReference type="AlphaFoldDB" id="A0AAU7APE7"/>
<evidence type="ECO:0000256" key="3">
    <source>
        <dbReference type="ARBA" id="ARBA00022679"/>
    </source>
</evidence>
<proteinExistence type="predicted"/>
<organism evidence="7">
    <name type="scientific">Paraconexibacter sp. AEG42_29</name>
    <dbReference type="NCBI Taxonomy" id="2997339"/>
    <lineage>
        <taxon>Bacteria</taxon>
        <taxon>Bacillati</taxon>
        <taxon>Actinomycetota</taxon>
        <taxon>Thermoleophilia</taxon>
        <taxon>Solirubrobacterales</taxon>
        <taxon>Paraconexibacteraceae</taxon>
        <taxon>Paraconexibacter</taxon>
    </lineage>
</organism>
<reference evidence="7" key="1">
    <citation type="submission" date="2022-12" db="EMBL/GenBank/DDBJ databases">
        <title>Paraconexibacter alkalitolerans sp. nov. and Baekduia alba sp. nov., isolated from soil and emended description of the genera Paraconexibacter (Chun et al., 2020) and Baekduia (An et al., 2020).</title>
        <authorList>
            <person name="Vieira S."/>
            <person name="Huber K.J."/>
            <person name="Geppert A."/>
            <person name="Wolf J."/>
            <person name="Neumann-Schaal M."/>
            <person name="Muesken M."/>
            <person name="Overmann J."/>
        </authorList>
    </citation>
    <scope>NUCLEOTIDE SEQUENCE</scope>
    <source>
        <strain evidence="7">AEG42_29</strain>
    </source>
</reference>
<dbReference type="InterPro" id="IPR016181">
    <property type="entry name" value="Acyl_CoA_acyltransferase"/>
</dbReference>
<dbReference type="PANTHER" id="PTHR36449:SF1">
    <property type="entry name" value="ACETYLTRANSFERASE"/>
    <property type="match status" value="1"/>
</dbReference>